<dbReference type="Pfam" id="PF20154">
    <property type="entry name" value="LNT_N"/>
    <property type="match status" value="1"/>
</dbReference>
<evidence type="ECO:0000259" key="2">
    <source>
        <dbReference type="Pfam" id="PF20154"/>
    </source>
</evidence>
<dbReference type="PANTHER" id="PTHR38686">
    <property type="entry name" value="APOLIPOPROTEIN N-ACYLTRANSFERASE"/>
    <property type="match status" value="1"/>
</dbReference>
<evidence type="ECO:0000313" key="3">
    <source>
        <dbReference type="EMBL" id="NGO74040.1"/>
    </source>
</evidence>
<keyword evidence="3" id="KW-0808">Transferase</keyword>
<dbReference type="Proteomes" id="UP000477722">
    <property type="component" value="Unassembled WGS sequence"/>
</dbReference>
<dbReference type="GO" id="GO:0042158">
    <property type="term" value="P:lipoprotein biosynthetic process"/>
    <property type="evidence" value="ECO:0007669"/>
    <property type="project" value="InterPro"/>
</dbReference>
<dbReference type="GO" id="GO:0016410">
    <property type="term" value="F:N-acyltransferase activity"/>
    <property type="evidence" value="ECO:0007669"/>
    <property type="project" value="InterPro"/>
</dbReference>
<keyword evidence="1" id="KW-0812">Transmembrane</keyword>
<keyword evidence="3" id="KW-0449">Lipoprotein</keyword>
<keyword evidence="1" id="KW-0472">Membrane</keyword>
<evidence type="ECO:0000313" key="4">
    <source>
        <dbReference type="Proteomes" id="UP000477722"/>
    </source>
</evidence>
<feature type="transmembrane region" description="Helical" evidence="1">
    <location>
        <begin position="54"/>
        <end position="74"/>
    </location>
</feature>
<dbReference type="EMBL" id="JAAKZZ010001099">
    <property type="protein sequence ID" value="NGO74040.1"/>
    <property type="molecule type" value="Genomic_DNA"/>
</dbReference>
<keyword evidence="3" id="KW-0012">Acyltransferase</keyword>
<keyword evidence="1" id="KW-1133">Transmembrane helix</keyword>
<accession>A0A6G4XB07</accession>
<proteinExistence type="predicted"/>
<sequence length="113" mass="12162">MPRVLASPWRRGALALPAGGLPALAFPAPSLWWLAYGALVPWMLLARAAPTPRAAALTGWLGGTGFMLALHHWLVPNLHVFLVLLAALLGLLWAPWGWLVRRLLHGGPSAARL</sequence>
<comment type="caution">
    <text evidence="3">The sequence shown here is derived from an EMBL/GenBank/DDBJ whole genome shotgun (WGS) entry which is preliminary data.</text>
</comment>
<organism evidence="3 4">
    <name type="scientific">Streptomyces boncukensis</name>
    <dbReference type="NCBI Taxonomy" id="2711219"/>
    <lineage>
        <taxon>Bacteria</taxon>
        <taxon>Bacillati</taxon>
        <taxon>Actinomycetota</taxon>
        <taxon>Actinomycetes</taxon>
        <taxon>Kitasatosporales</taxon>
        <taxon>Streptomycetaceae</taxon>
        <taxon>Streptomyces</taxon>
    </lineage>
</organism>
<feature type="domain" description="Apolipoprotein N-acyltransferase N-terminal" evidence="2">
    <location>
        <begin position="18"/>
        <end position="104"/>
    </location>
</feature>
<dbReference type="PANTHER" id="PTHR38686:SF1">
    <property type="entry name" value="APOLIPOPROTEIN N-ACYLTRANSFERASE"/>
    <property type="match status" value="1"/>
</dbReference>
<gene>
    <name evidence="3" type="ORF">G5C65_38140</name>
</gene>
<name>A0A6G4XB07_9ACTN</name>
<reference evidence="3 4" key="1">
    <citation type="submission" date="2020-02" db="EMBL/GenBank/DDBJ databases">
        <title>Whole-genome analyses of novel actinobacteria.</title>
        <authorList>
            <person name="Sahin N."/>
            <person name="Tatar D."/>
        </authorList>
    </citation>
    <scope>NUCLEOTIDE SEQUENCE [LARGE SCALE GENOMIC DNA]</scope>
    <source>
        <strain evidence="3 4">SB3404</strain>
    </source>
</reference>
<dbReference type="InterPro" id="IPR045378">
    <property type="entry name" value="LNT_N"/>
</dbReference>
<feature type="transmembrane region" description="Helical" evidence="1">
    <location>
        <begin position="20"/>
        <end position="42"/>
    </location>
</feature>
<keyword evidence="4" id="KW-1185">Reference proteome</keyword>
<feature type="transmembrane region" description="Helical" evidence="1">
    <location>
        <begin position="80"/>
        <end position="99"/>
    </location>
</feature>
<feature type="non-terminal residue" evidence="3">
    <location>
        <position position="113"/>
    </location>
</feature>
<dbReference type="GO" id="GO:0016020">
    <property type="term" value="C:membrane"/>
    <property type="evidence" value="ECO:0007669"/>
    <property type="project" value="InterPro"/>
</dbReference>
<protein>
    <submittedName>
        <fullName evidence="3">Apolipoprotein N-acyltransferase</fullName>
    </submittedName>
</protein>
<dbReference type="InterPro" id="IPR004563">
    <property type="entry name" value="Apolipo_AcylTrfase"/>
</dbReference>
<dbReference type="AlphaFoldDB" id="A0A6G4XB07"/>
<evidence type="ECO:0000256" key="1">
    <source>
        <dbReference type="SAM" id="Phobius"/>
    </source>
</evidence>